<dbReference type="InterPro" id="IPR031140">
    <property type="entry name" value="IDD1-16"/>
</dbReference>
<dbReference type="PROSITE" id="PS00028">
    <property type="entry name" value="ZINC_FINGER_C2H2_1"/>
    <property type="match status" value="1"/>
</dbReference>
<evidence type="ECO:0000256" key="5">
    <source>
        <dbReference type="ARBA" id="ARBA00023015"/>
    </source>
</evidence>
<keyword evidence="2" id="KW-0677">Repeat</keyword>
<evidence type="ECO:0000256" key="3">
    <source>
        <dbReference type="ARBA" id="ARBA00022771"/>
    </source>
</evidence>
<organism evidence="10 11">
    <name type="scientific">Phoenix dactylifera</name>
    <name type="common">Date palm</name>
    <dbReference type="NCBI Taxonomy" id="42345"/>
    <lineage>
        <taxon>Eukaryota</taxon>
        <taxon>Viridiplantae</taxon>
        <taxon>Streptophyta</taxon>
        <taxon>Embryophyta</taxon>
        <taxon>Tracheophyta</taxon>
        <taxon>Spermatophyta</taxon>
        <taxon>Magnoliopsida</taxon>
        <taxon>Liliopsida</taxon>
        <taxon>Arecaceae</taxon>
        <taxon>Coryphoideae</taxon>
        <taxon>Phoeniceae</taxon>
        <taxon>Phoenix</taxon>
    </lineage>
</organism>
<protein>
    <submittedName>
        <fullName evidence="11">Protein indeterminate-domain 11-like</fullName>
    </submittedName>
</protein>
<dbReference type="GO" id="GO:0003700">
    <property type="term" value="F:DNA-binding transcription factor activity"/>
    <property type="evidence" value="ECO:0007669"/>
    <property type="project" value="TreeGrafter"/>
</dbReference>
<dbReference type="Gene3D" id="3.30.160.60">
    <property type="entry name" value="Classic Zinc Finger"/>
    <property type="match status" value="1"/>
</dbReference>
<evidence type="ECO:0000256" key="4">
    <source>
        <dbReference type="ARBA" id="ARBA00022833"/>
    </source>
</evidence>
<reference evidence="10" key="1">
    <citation type="journal article" date="2019" name="Nat. Commun.">
        <title>Genome-wide association mapping of date palm fruit traits.</title>
        <authorList>
            <person name="Hazzouri K.M."/>
            <person name="Gros-Balthazard M."/>
            <person name="Flowers J.M."/>
            <person name="Copetti D."/>
            <person name="Lemansour A."/>
            <person name="Lebrun M."/>
            <person name="Masmoudi K."/>
            <person name="Ferrand S."/>
            <person name="Dhar M.I."/>
            <person name="Fresquez Z.A."/>
            <person name="Rosas U."/>
            <person name="Zhang J."/>
            <person name="Talag J."/>
            <person name="Lee S."/>
            <person name="Kudrna D."/>
            <person name="Powell R.F."/>
            <person name="Leitch I.J."/>
            <person name="Krueger R.R."/>
            <person name="Wing R.A."/>
            <person name="Amiri K.M.A."/>
            <person name="Purugganan M.D."/>
        </authorList>
    </citation>
    <scope>NUCLEOTIDE SEQUENCE [LARGE SCALE GENOMIC DNA]</scope>
    <source>
        <strain evidence="10">cv. Khalas</strain>
    </source>
</reference>
<reference evidence="11" key="2">
    <citation type="submission" date="2025-08" db="UniProtKB">
        <authorList>
            <consortium name="RefSeq"/>
        </authorList>
    </citation>
    <scope>IDENTIFICATION</scope>
    <source>
        <tissue evidence="11">Young leaves</tissue>
    </source>
</reference>
<dbReference type="Pfam" id="PF22996">
    <property type="entry name" value="C2H2-2nd_BIRD-IDD"/>
    <property type="match status" value="1"/>
</dbReference>
<dbReference type="SUPFAM" id="SSF57667">
    <property type="entry name" value="beta-beta-alpha zinc fingers"/>
    <property type="match status" value="1"/>
</dbReference>
<dbReference type="PANTHER" id="PTHR10593">
    <property type="entry name" value="SERINE/THREONINE-PROTEIN KINASE RIO"/>
    <property type="match status" value="1"/>
</dbReference>
<dbReference type="SMART" id="SM00355">
    <property type="entry name" value="ZnF_C2H2"/>
    <property type="match status" value="3"/>
</dbReference>
<evidence type="ECO:0000313" key="10">
    <source>
        <dbReference type="Proteomes" id="UP000228380"/>
    </source>
</evidence>
<proteinExistence type="predicted"/>
<evidence type="ECO:0000256" key="2">
    <source>
        <dbReference type="ARBA" id="ARBA00022737"/>
    </source>
</evidence>
<keyword evidence="5" id="KW-0805">Transcription regulation</keyword>
<keyword evidence="4" id="KW-0862">Zinc</keyword>
<dbReference type="Pfam" id="PF22995">
    <property type="entry name" value="C2CH-3rd_BIRD-IDD"/>
    <property type="match status" value="1"/>
</dbReference>
<evidence type="ECO:0000259" key="9">
    <source>
        <dbReference type="PROSITE" id="PS50157"/>
    </source>
</evidence>
<dbReference type="RefSeq" id="XP_008799261.2">
    <property type="nucleotide sequence ID" value="XM_008801039.2"/>
</dbReference>
<sequence length="399" mass="44624">MSRDDSTIVPPAQVPDEDVNRSHDSPENQQRPRRRRNKPGNPDPRAKVIALSPRELLAKADYFCQMCPRVFQTQQKLQVHQRSHSIPWIFQPSDRNDLKPVYVCPEPTCVHHNPLRALSDITGIKKHYYRKHCEPKWRCDKCRKMYAVEADLKAHRKICSTYRCECGRPFPGREECDAHRQLQQCGTTREEMRSPNDSLNLLLWLSEENPSSNHPGMVSGTDLISTPPVQHEEVATGAAASDPSSSSFFGGLLGSMNGQQQNEFQSFAQETPYSSSSPSYFHQVINLTEQSQGNELQCFGPGLQFFGQDPVVSSSFPFEIPNMETDYVAAISVGLSAPTEGQGRRMDPPIYSSGMVQPDQGGLMTVPFSGPEVQPAALLPIPSPSPSQLDELERLVMED</sequence>
<feature type="domain" description="C2H2-type" evidence="9">
    <location>
        <begin position="62"/>
        <end position="85"/>
    </location>
</feature>
<evidence type="ECO:0000256" key="7">
    <source>
        <dbReference type="PROSITE-ProRule" id="PRU00042"/>
    </source>
</evidence>
<keyword evidence="6" id="KW-0804">Transcription</keyword>
<keyword evidence="10" id="KW-1185">Reference proteome</keyword>
<dbReference type="InterPro" id="IPR055186">
    <property type="entry name" value="C2H2-2nd_BIRD-IDD"/>
</dbReference>
<evidence type="ECO:0000313" key="11">
    <source>
        <dbReference type="RefSeq" id="XP_008799261.2"/>
    </source>
</evidence>
<evidence type="ECO:0000256" key="6">
    <source>
        <dbReference type="ARBA" id="ARBA00023163"/>
    </source>
</evidence>
<dbReference type="AlphaFoldDB" id="A0A8B7CHE2"/>
<keyword evidence="3 7" id="KW-0863">Zinc-finger</keyword>
<accession>A0A8B7CHE2</accession>
<dbReference type="PANTHER" id="PTHR10593:SF236">
    <property type="entry name" value="PROTEIN INDETERMINATE-DOMAIN 11"/>
    <property type="match status" value="1"/>
</dbReference>
<dbReference type="Proteomes" id="UP000228380">
    <property type="component" value="Chromosome 4"/>
</dbReference>
<gene>
    <name evidence="11" type="primary">LOC103713974</name>
</gene>
<feature type="region of interest" description="Disordered" evidence="8">
    <location>
        <begin position="1"/>
        <end position="46"/>
    </location>
</feature>
<dbReference type="GO" id="GO:0008270">
    <property type="term" value="F:zinc ion binding"/>
    <property type="evidence" value="ECO:0007669"/>
    <property type="project" value="UniProtKB-KW"/>
</dbReference>
<dbReference type="InterPro" id="IPR036236">
    <property type="entry name" value="Znf_C2H2_sf"/>
</dbReference>
<dbReference type="InterPro" id="IPR055187">
    <property type="entry name" value="C2CH-3rd_BIRD-IDD"/>
</dbReference>
<dbReference type="OrthoDB" id="654211at2759"/>
<name>A0A8B7CHE2_PHODC</name>
<dbReference type="GO" id="GO:0005634">
    <property type="term" value="C:nucleus"/>
    <property type="evidence" value="ECO:0007669"/>
    <property type="project" value="TreeGrafter"/>
</dbReference>
<evidence type="ECO:0000256" key="1">
    <source>
        <dbReference type="ARBA" id="ARBA00022723"/>
    </source>
</evidence>
<evidence type="ECO:0000256" key="8">
    <source>
        <dbReference type="SAM" id="MobiDB-lite"/>
    </source>
</evidence>
<dbReference type="KEGG" id="pda:103713974"/>
<dbReference type="PROSITE" id="PS50157">
    <property type="entry name" value="ZINC_FINGER_C2H2_2"/>
    <property type="match status" value="1"/>
</dbReference>
<keyword evidence="1" id="KW-0479">Metal-binding</keyword>
<dbReference type="GeneID" id="103713974"/>
<dbReference type="InterPro" id="IPR013087">
    <property type="entry name" value="Znf_C2H2_type"/>
</dbReference>